<organism evidence="4 5">
    <name type="scientific">Oerskovia rustica</name>
    <dbReference type="NCBI Taxonomy" id="2762237"/>
    <lineage>
        <taxon>Bacteria</taxon>
        <taxon>Bacillati</taxon>
        <taxon>Actinomycetota</taxon>
        <taxon>Actinomycetes</taxon>
        <taxon>Micrococcales</taxon>
        <taxon>Cellulomonadaceae</taxon>
        <taxon>Oerskovia</taxon>
    </lineage>
</organism>
<accession>A0ABR8RM93</accession>
<evidence type="ECO:0000256" key="2">
    <source>
        <dbReference type="SAM" id="Phobius"/>
    </source>
</evidence>
<dbReference type="EMBL" id="JACSQQ010000001">
    <property type="protein sequence ID" value="MBD7948878.1"/>
    <property type="molecule type" value="Genomic_DNA"/>
</dbReference>
<sequence length="251" mass="26573">MTGALPASLAAWQAAAPARLGLAQGVRWDVPVVPDADTARQWLKEELLDPVYVDQPSLLSRFIDWLTGLFTDVRVLDVNPVVASLVIVGLVLVVAVVAYVVTGPVRLSRKARSSVAVFDDDERSAKELRAAADAAASVGDWPTAVVERYRAVVRSLEERVILDPRPGRTAHEAADDAALRLPALADRLTVGARLFDDVRYGKVSVGPAADQALRELDAATLATTPTPPAHLLGGLEPDSPAQAPTPSGGSR</sequence>
<feature type="compositionally biased region" description="Low complexity" evidence="1">
    <location>
        <begin position="223"/>
        <end position="235"/>
    </location>
</feature>
<dbReference type="InterPro" id="IPR025403">
    <property type="entry name" value="TgpA-like_C"/>
</dbReference>
<dbReference type="Pfam" id="PF13559">
    <property type="entry name" value="DUF4129"/>
    <property type="match status" value="1"/>
</dbReference>
<proteinExistence type="predicted"/>
<keyword evidence="2" id="KW-0812">Transmembrane</keyword>
<dbReference type="Proteomes" id="UP000641803">
    <property type="component" value="Unassembled WGS sequence"/>
</dbReference>
<reference evidence="4 5" key="1">
    <citation type="submission" date="2020-08" db="EMBL/GenBank/DDBJ databases">
        <title>A Genomic Blueprint of the Chicken Gut Microbiome.</title>
        <authorList>
            <person name="Gilroy R."/>
            <person name="Ravi A."/>
            <person name="Getino M."/>
            <person name="Pursley I."/>
            <person name="Horton D.L."/>
            <person name="Alikhan N.-F."/>
            <person name="Baker D."/>
            <person name="Gharbi K."/>
            <person name="Hall N."/>
            <person name="Watson M."/>
            <person name="Adriaenssens E.M."/>
            <person name="Foster-Nyarko E."/>
            <person name="Jarju S."/>
            <person name="Secka A."/>
            <person name="Antonio M."/>
            <person name="Oren A."/>
            <person name="Chaudhuri R."/>
            <person name="La Ragione R.M."/>
            <person name="Hildebrand F."/>
            <person name="Pallen M.J."/>
        </authorList>
    </citation>
    <scope>NUCLEOTIDE SEQUENCE [LARGE SCALE GENOMIC DNA]</scope>
    <source>
        <strain evidence="4 5">Sa4CUA1</strain>
    </source>
</reference>
<gene>
    <name evidence="4" type="ORF">H9652_00460</name>
</gene>
<keyword evidence="5" id="KW-1185">Reference proteome</keyword>
<name>A0ABR8RM93_9CELL</name>
<evidence type="ECO:0000313" key="4">
    <source>
        <dbReference type="EMBL" id="MBD7948878.1"/>
    </source>
</evidence>
<feature type="transmembrane region" description="Helical" evidence="2">
    <location>
        <begin position="81"/>
        <end position="102"/>
    </location>
</feature>
<feature type="domain" description="Protein-glutamine gamma-glutamyltransferase-like C-terminal" evidence="3">
    <location>
        <begin position="148"/>
        <end position="217"/>
    </location>
</feature>
<keyword evidence="2" id="KW-1133">Transmembrane helix</keyword>
<feature type="region of interest" description="Disordered" evidence="1">
    <location>
        <begin position="223"/>
        <end position="251"/>
    </location>
</feature>
<evidence type="ECO:0000256" key="1">
    <source>
        <dbReference type="SAM" id="MobiDB-lite"/>
    </source>
</evidence>
<dbReference type="RefSeq" id="WP_191794148.1">
    <property type="nucleotide sequence ID" value="NZ_JACSQQ010000001.1"/>
</dbReference>
<comment type="caution">
    <text evidence="4">The sequence shown here is derived from an EMBL/GenBank/DDBJ whole genome shotgun (WGS) entry which is preliminary data.</text>
</comment>
<evidence type="ECO:0000313" key="5">
    <source>
        <dbReference type="Proteomes" id="UP000641803"/>
    </source>
</evidence>
<evidence type="ECO:0000259" key="3">
    <source>
        <dbReference type="Pfam" id="PF13559"/>
    </source>
</evidence>
<keyword evidence="2" id="KW-0472">Membrane</keyword>
<feature type="compositionally biased region" description="Polar residues" evidence="1">
    <location>
        <begin position="242"/>
        <end position="251"/>
    </location>
</feature>
<protein>
    <submittedName>
        <fullName evidence="4">DUF4129 domain-containing protein</fullName>
    </submittedName>
</protein>